<evidence type="ECO:0000313" key="2">
    <source>
        <dbReference type="EMBL" id="GBP39490.1"/>
    </source>
</evidence>
<dbReference type="AlphaFoldDB" id="A0A4C1VLS8"/>
<sequence length="119" mass="12929">MRITASPMDYITVSNSCRELSLITTKLHLRCTGLASSPSAGACGSETATDRRHQRDGSVRGRRLNTKSTDFAISLDGVGIKWYNVNTNAPKRTFSTAEISADNTIMGARNVRRRAPAPT</sequence>
<dbReference type="Proteomes" id="UP000299102">
    <property type="component" value="Unassembled WGS sequence"/>
</dbReference>
<dbReference type="EMBL" id="BGZK01000367">
    <property type="protein sequence ID" value="GBP39490.1"/>
    <property type="molecule type" value="Genomic_DNA"/>
</dbReference>
<evidence type="ECO:0000256" key="1">
    <source>
        <dbReference type="SAM" id="MobiDB-lite"/>
    </source>
</evidence>
<feature type="compositionally biased region" description="Basic and acidic residues" evidence="1">
    <location>
        <begin position="48"/>
        <end position="59"/>
    </location>
</feature>
<accession>A0A4C1VLS8</accession>
<keyword evidence="3" id="KW-1185">Reference proteome</keyword>
<name>A0A4C1VLS8_EUMVA</name>
<proteinExistence type="predicted"/>
<evidence type="ECO:0000313" key="3">
    <source>
        <dbReference type="Proteomes" id="UP000299102"/>
    </source>
</evidence>
<protein>
    <submittedName>
        <fullName evidence="2">Uncharacterized protein</fullName>
    </submittedName>
</protein>
<comment type="caution">
    <text evidence="2">The sequence shown here is derived from an EMBL/GenBank/DDBJ whole genome shotgun (WGS) entry which is preliminary data.</text>
</comment>
<gene>
    <name evidence="2" type="ORF">EVAR_32422_1</name>
</gene>
<organism evidence="2 3">
    <name type="scientific">Eumeta variegata</name>
    <name type="common">Bagworm moth</name>
    <name type="synonym">Eumeta japonica</name>
    <dbReference type="NCBI Taxonomy" id="151549"/>
    <lineage>
        <taxon>Eukaryota</taxon>
        <taxon>Metazoa</taxon>
        <taxon>Ecdysozoa</taxon>
        <taxon>Arthropoda</taxon>
        <taxon>Hexapoda</taxon>
        <taxon>Insecta</taxon>
        <taxon>Pterygota</taxon>
        <taxon>Neoptera</taxon>
        <taxon>Endopterygota</taxon>
        <taxon>Lepidoptera</taxon>
        <taxon>Glossata</taxon>
        <taxon>Ditrysia</taxon>
        <taxon>Tineoidea</taxon>
        <taxon>Psychidae</taxon>
        <taxon>Oiketicinae</taxon>
        <taxon>Eumeta</taxon>
    </lineage>
</organism>
<reference evidence="2 3" key="1">
    <citation type="journal article" date="2019" name="Commun. Biol.">
        <title>The bagworm genome reveals a unique fibroin gene that provides high tensile strength.</title>
        <authorList>
            <person name="Kono N."/>
            <person name="Nakamura H."/>
            <person name="Ohtoshi R."/>
            <person name="Tomita M."/>
            <person name="Numata K."/>
            <person name="Arakawa K."/>
        </authorList>
    </citation>
    <scope>NUCLEOTIDE SEQUENCE [LARGE SCALE GENOMIC DNA]</scope>
</reference>
<feature type="region of interest" description="Disordered" evidence="1">
    <location>
        <begin position="36"/>
        <end position="63"/>
    </location>
</feature>